<evidence type="ECO:0000256" key="1">
    <source>
        <dbReference type="SAM" id="MobiDB-lite"/>
    </source>
</evidence>
<dbReference type="RefSeq" id="XP_047777745.1">
    <property type="nucleotide sequence ID" value="XM_047924110.1"/>
</dbReference>
<name>A0ABQ8KD72_9APHY</name>
<comment type="caution">
    <text evidence="2">The sequence shown here is derived from an EMBL/GenBank/DDBJ whole genome shotgun (WGS) entry which is preliminary data.</text>
</comment>
<accession>A0ABQ8KD72</accession>
<evidence type="ECO:0000313" key="3">
    <source>
        <dbReference type="Proteomes" id="UP000814176"/>
    </source>
</evidence>
<proteinExistence type="predicted"/>
<feature type="region of interest" description="Disordered" evidence="1">
    <location>
        <begin position="1"/>
        <end position="93"/>
    </location>
</feature>
<feature type="compositionally biased region" description="Polar residues" evidence="1">
    <location>
        <begin position="1"/>
        <end position="19"/>
    </location>
</feature>
<dbReference type="SUPFAM" id="SSF52047">
    <property type="entry name" value="RNI-like"/>
    <property type="match status" value="1"/>
</dbReference>
<dbReference type="GeneID" id="72004842"/>
<evidence type="ECO:0000313" key="2">
    <source>
        <dbReference type="EMBL" id="KAH9835312.1"/>
    </source>
</evidence>
<evidence type="ECO:0008006" key="4">
    <source>
        <dbReference type="Google" id="ProtNLM"/>
    </source>
</evidence>
<keyword evidence="3" id="KW-1185">Reference proteome</keyword>
<dbReference type="EMBL" id="JADCUA010000013">
    <property type="protein sequence ID" value="KAH9835312.1"/>
    <property type="molecule type" value="Genomic_DNA"/>
</dbReference>
<organism evidence="2 3">
    <name type="scientific">Rhodofomes roseus</name>
    <dbReference type="NCBI Taxonomy" id="34475"/>
    <lineage>
        <taxon>Eukaryota</taxon>
        <taxon>Fungi</taxon>
        <taxon>Dikarya</taxon>
        <taxon>Basidiomycota</taxon>
        <taxon>Agaricomycotina</taxon>
        <taxon>Agaricomycetes</taxon>
        <taxon>Polyporales</taxon>
        <taxon>Rhodofomes</taxon>
    </lineage>
</organism>
<reference evidence="2 3" key="1">
    <citation type="journal article" date="2021" name="Environ. Microbiol.">
        <title>Gene family expansions and transcriptome signatures uncover fungal adaptations to wood decay.</title>
        <authorList>
            <person name="Hage H."/>
            <person name="Miyauchi S."/>
            <person name="Viragh M."/>
            <person name="Drula E."/>
            <person name="Min B."/>
            <person name="Chaduli D."/>
            <person name="Navarro D."/>
            <person name="Favel A."/>
            <person name="Norest M."/>
            <person name="Lesage-Meessen L."/>
            <person name="Balint B."/>
            <person name="Merenyi Z."/>
            <person name="de Eugenio L."/>
            <person name="Morin E."/>
            <person name="Martinez A.T."/>
            <person name="Baldrian P."/>
            <person name="Stursova M."/>
            <person name="Martinez M.J."/>
            <person name="Novotny C."/>
            <person name="Magnuson J.K."/>
            <person name="Spatafora J.W."/>
            <person name="Maurice S."/>
            <person name="Pangilinan J."/>
            <person name="Andreopoulos W."/>
            <person name="LaButti K."/>
            <person name="Hundley H."/>
            <person name="Na H."/>
            <person name="Kuo A."/>
            <person name="Barry K."/>
            <person name="Lipzen A."/>
            <person name="Henrissat B."/>
            <person name="Riley R."/>
            <person name="Ahrendt S."/>
            <person name="Nagy L.G."/>
            <person name="Grigoriev I.V."/>
            <person name="Martin F."/>
            <person name="Rosso M.N."/>
        </authorList>
    </citation>
    <scope>NUCLEOTIDE SEQUENCE [LARGE SCALE GENOMIC DNA]</scope>
    <source>
        <strain evidence="2 3">CIRM-BRFM 1785</strain>
    </source>
</reference>
<sequence length="507" mass="56658">MAQTSQGVSPILPTDNSLSVPRHTHTGAEAREEVGLDGGDLRNSNSNDPGLYKSHNPAANSHEESASSSSTLFVTKDTSPTTVPSGDIVPSTISSTNEFSQAHDRLPHSLSSRIPIEIFETVMDVMAYRDLPSAASVSWAWRPRAIHNLYSTIFLDSRKGSSMLVALLRQVPHVKEMLATTSRLVVGHSDGSYRWNLNIDQRYLFVDALPLVFADALPALRVLEFESSLRHSMHPTFYSSLARFKHVRSLHLRHVRLHNTAELRRIVFVFPHLQDLVLHGVTVIHRRLSGDRSQASAYTRFHAKTTPQLQRLEIDPREAHLRCIVDLLVSSGCCASLQHLTTDSRIGDSTSVPNTPQVNRLLQSSGRSLISFHHRDDCYRSRQFAARGYDFDTNAALRHLRLTHSPLSEATISSASQLTSGSSLGRLTGWTRTCSSHPGRSSLRTRKSCTVSWFCRTFTRCNMSWSAWRFDITKSGTAQKRECTTLSRRCWFQSVGSRLRRGSTAVS</sequence>
<dbReference type="Proteomes" id="UP000814176">
    <property type="component" value="Unassembled WGS sequence"/>
</dbReference>
<feature type="compositionally biased region" description="Polar residues" evidence="1">
    <location>
        <begin position="71"/>
        <end position="84"/>
    </location>
</feature>
<gene>
    <name evidence="2" type="ORF">C8Q71DRAFT_765131</name>
</gene>
<protein>
    <recommendedName>
        <fullName evidence="4">F-box domain-containing protein</fullName>
    </recommendedName>
</protein>